<feature type="region of interest" description="Disordered" evidence="1">
    <location>
        <begin position="295"/>
        <end position="323"/>
    </location>
</feature>
<name>A0A8H3AH00_9AGAM</name>
<feature type="region of interest" description="Disordered" evidence="1">
    <location>
        <begin position="1"/>
        <end position="42"/>
    </location>
</feature>
<reference evidence="2" key="1">
    <citation type="submission" date="2021-01" db="EMBL/GenBank/DDBJ databases">
        <authorList>
            <person name="Kaushik A."/>
        </authorList>
    </citation>
    <scope>NUCLEOTIDE SEQUENCE</scope>
    <source>
        <strain evidence="2">AG6-10EEA</strain>
    </source>
</reference>
<dbReference type="Gene3D" id="2.60.40.640">
    <property type="match status" value="1"/>
</dbReference>
<feature type="compositionally biased region" description="Low complexity" evidence="1">
    <location>
        <begin position="302"/>
        <end position="317"/>
    </location>
</feature>
<accession>A0A8H3AH00</accession>
<evidence type="ECO:0000313" key="2">
    <source>
        <dbReference type="EMBL" id="CAE6417869.1"/>
    </source>
</evidence>
<proteinExistence type="predicted"/>
<protein>
    <submittedName>
        <fullName evidence="2">Uncharacterized protein</fullName>
    </submittedName>
</protein>
<gene>
    <name evidence="2" type="ORF">RDB_LOCUS8790</name>
</gene>
<organism evidence="2 3">
    <name type="scientific">Rhizoctonia solani</name>
    <dbReference type="NCBI Taxonomy" id="456999"/>
    <lineage>
        <taxon>Eukaryota</taxon>
        <taxon>Fungi</taxon>
        <taxon>Dikarya</taxon>
        <taxon>Basidiomycota</taxon>
        <taxon>Agaricomycotina</taxon>
        <taxon>Agaricomycetes</taxon>
        <taxon>Cantharellales</taxon>
        <taxon>Ceratobasidiaceae</taxon>
        <taxon>Rhizoctonia</taxon>
    </lineage>
</organism>
<comment type="caution">
    <text evidence="2">The sequence shown here is derived from an EMBL/GenBank/DDBJ whole genome shotgun (WGS) entry which is preliminary data.</text>
</comment>
<dbReference type="AlphaFoldDB" id="A0A8H3AH00"/>
<dbReference type="Proteomes" id="UP000663853">
    <property type="component" value="Unassembled WGS sequence"/>
</dbReference>
<evidence type="ECO:0000256" key="1">
    <source>
        <dbReference type="SAM" id="MobiDB-lite"/>
    </source>
</evidence>
<evidence type="ECO:0000313" key="3">
    <source>
        <dbReference type="Proteomes" id="UP000663853"/>
    </source>
</evidence>
<dbReference type="InterPro" id="IPR014752">
    <property type="entry name" value="Arrestin-like_C"/>
</dbReference>
<sequence>MTAHSSPDINELSAHSTQDQHPPLFLDPTPAYTPRPTSVEHTVVRGPPTAAEYTSSVSYDAKRFSVSFGGQPVGRSAAQGPEYARGSKVRGTVRVGHKYLDRIGSVELKVLGTIKLSIHDSGSTNTTFLQHTIRLHPTEQGTTFTPPCPGSLPFKWQLPSTYEDVWGQPPRRRTRPLPPTYELTIVDVPGLRARVKYEVVVVVRWKWKGLVGRKESLSTTFTYVPYAPHPHHAHTSVLSTLKSCPGEWASHTEQVPTRSPDVGEIMSSLVLPTPPLHPLSQAIPFHFQLSAECPPPRRGRRLSISSGTSKLSTSKPTGPKPPNTNIPIALLAEPAVLRLQIQRQISVDVRGARALRVICGGVGRMERVVLGSRRSGCEVVYEGQVSAGSSSAPPAYTSLRRTNSLRSILSAGTTGSIIGPLPPGVERVRDNEGGKDWFAIAWEGSVTPEKDVLQVGGFRAGGLLIKDFVTLTLVPPTPELSPLRALQQAVPIRCILVNEAEMQASMSGGW</sequence>
<feature type="compositionally biased region" description="Polar residues" evidence="1">
    <location>
        <begin position="1"/>
        <end position="20"/>
    </location>
</feature>
<dbReference type="EMBL" id="CAJMXA010000136">
    <property type="protein sequence ID" value="CAE6417869.1"/>
    <property type="molecule type" value="Genomic_DNA"/>
</dbReference>